<evidence type="ECO:0000313" key="2">
    <source>
        <dbReference type="EMBL" id="CUO50295.1"/>
    </source>
</evidence>
<proteinExistence type="predicted"/>
<name>A0A174FQ77_9FIRM</name>
<evidence type="ECO:0000259" key="1">
    <source>
        <dbReference type="PROSITE" id="PS50943"/>
    </source>
</evidence>
<dbReference type="CDD" id="cd00093">
    <property type="entry name" value="HTH_XRE"/>
    <property type="match status" value="1"/>
</dbReference>
<dbReference type="PROSITE" id="PS50943">
    <property type="entry name" value="HTH_CROC1"/>
    <property type="match status" value="1"/>
</dbReference>
<dbReference type="Gene3D" id="1.10.260.40">
    <property type="entry name" value="lambda repressor-like DNA-binding domains"/>
    <property type="match status" value="1"/>
</dbReference>
<dbReference type="SUPFAM" id="SSF47413">
    <property type="entry name" value="lambda repressor-like DNA-binding domains"/>
    <property type="match status" value="1"/>
</dbReference>
<dbReference type="AlphaFoldDB" id="A0A174FQ77"/>
<dbReference type="InterPro" id="IPR010982">
    <property type="entry name" value="Lambda_DNA-bd_dom_sf"/>
</dbReference>
<sequence>MRFSYEKLWHLLLDKHMTREQLRTKCGISSNSIAKLGKGQNITTDILLKICKELDCDIKDIMEIVKD</sequence>
<dbReference type="EMBL" id="CYZO01000067">
    <property type="protein sequence ID" value="CUO50295.1"/>
    <property type="molecule type" value="Genomic_DNA"/>
</dbReference>
<feature type="domain" description="HTH cro/C1-type" evidence="1">
    <location>
        <begin position="8"/>
        <end position="61"/>
    </location>
</feature>
<dbReference type="RefSeq" id="WP_055159503.1">
    <property type="nucleotide sequence ID" value="NZ_CYZO01000067.1"/>
</dbReference>
<gene>
    <name evidence="2" type="ORF">ERS852456_02730</name>
</gene>
<protein>
    <submittedName>
        <fullName evidence="2">Predicted transcriptional regulator</fullName>
    </submittedName>
</protein>
<organism evidence="2">
    <name type="scientific">[Ruminococcus] torques</name>
    <dbReference type="NCBI Taxonomy" id="33039"/>
    <lineage>
        <taxon>Bacteria</taxon>
        <taxon>Bacillati</taxon>
        <taxon>Bacillota</taxon>
        <taxon>Clostridia</taxon>
        <taxon>Lachnospirales</taxon>
        <taxon>Lachnospiraceae</taxon>
        <taxon>Mediterraneibacter</taxon>
    </lineage>
</organism>
<accession>A0A174FQ77</accession>
<dbReference type="Proteomes" id="UP000095787">
    <property type="component" value="Unassembled WGS sequence"/>
</dbReference>
<dbReference type="Pfam" id="PF13443">
    <property type="entry name" value="HTH_26"/>
    <property type="match status" value="1"/>
</dbReference>
<dbReference type="InterPro" id="IPR001387">
    <property type="entry name" value="Cro/C1-type_HTH"/>
</dbReference>
<reference evidence="2" key="1">
    <citation type="submission" date="2015-09" db="EMBL/GenBank/DDBJ databases">
        <authorList>
            <consortium name="Pathogen Informatics"/>
        </authorList>
    </citation>
    <scope>NUCLEOTIDE SEQUENCE [LARGE SCALE GENOMIC DNA]</scope>
    <source>
        <strain evidence="2">2789STDY5834841</strain>
    </source>
</reference>
<dbReference type="GO" id="GO:0003677">
    <property type="term" value="F:DNA binding"/>
    <property type="evidence" value="ECO:0007669"/>
    <property type="project" value="InterPro"/>
</dbReference>